<protein>
    <submittedName>
        <fullName evidence="1">Uncharacterized protein</fullName>
    </submittedName>
</protein>
<sequence length="253" mass="30536">MDNIIFKRKRYGILKVKYKGIIYPVVMDYLDYLFINKLKKKFKVDRTGNVYCIHVLDNVKKKILLHHILMAKKCKNFFNNKKVIISHFNGINLDNRYNNLVYGEIKKHKKRTIIIPNIKSDLIPIHVNYMKQDKTHGERFCIKLNKFIWKSSSSKELSIHYKFEETKKFIRLLKINCIRIFNKYFIEYTNRFINSIKTYNTIIHKAKYNNINFNYKFNNLIQPNIINLTDNEKLLLKKFKFNNNLISKINKLA</sequence>
<reference evidence="1" key="1">
    <citation type="journal article" date="2017" name="Science">
        <title>Giant viruses with an expanded complement of translation system components.</title>
        <authorList>
            <person name="Schulz F."/>
            <person name="Yutin N."/>
            <person name="Ivanova N.N."/>
            <person name="Ortega D.R."/>
            <person name="Lee T.K."/>
            <person name="Vierheilig J."/>
            <person name="Daims H."/>
            <person name="Horn M."/>
            <person name="Wagner M."/>
            <person name="Jensen G.J."/>
            <person name="Kyrpides N.C."/>
            <person name="Koonin E.V."/>
            <person name="Woyke T."/>
        </authorList>
    </citation>
    <scope>NUCLEOTIDE SEQUENCE</scope>
    <source>
        <strain evidence="1">HKV1</strain>
    </source>
</reference>
<evidence type="ECO:0000313" key="1">
    <source>
        <dbReference type="EMBL" id="ARF10620.1"/>
    </source>
</evidence>
<accession>A0A1V0SFX4</accession>
<proteinExistence type="predicted"/>
<dbReference type="Gene3D" id="3.90.75.20">
    <property type="match status" value="1"/>
</dbReference>
<name>A0A1V0SFX4_9VIRU</name>
<organism evidence="1">
    <name type="scientific">Hokovirus HKV1</name>
    <dbReference type="NCBI Taxonomy" id="1977638"/>
    <lineage>
        <taxon>Viruses</taxon>
        <taxon>Varidnaviria</taxon>
        <taxon>Bamfordvirae</taxon>
        <taxon>Nucleocytoviricota</taxon>
        <taxon>Megaviricetes</taxon>
        <taxon>Imitervirales</taxon>
        <taxon>Mimiviridae</taxon>
        <taxon>Klosneuvirinae</taxon>
        <taxon>Hokovirus</taxon>
    </lineage>
</organism>
<dbReference type="EMBL" id="KY684104">
    <property type="protein sequence ID" value="ARF10620.1"/>
    <property type="molecule type" value="Genomic_DNA"/>
</dbReference>
<gene>
    <name evidence="1" type="ORF">Hokovirus_2_147</name>
</gene>